<accession>A0A2K9NTT4</accession>
<gene>
    <name evidence="1" type="ORF">C0V70_12630</name>
</gene>
<dbReference type="PROSITE" id="PS51257">
    <property type="entry name" value="PROKAR_LIPOPROTEIN"/>
    <property type="match status" value="1"/>
</dbReference>
<name>A0A2K9NTT4_BACTC</name>
<evidence type="ECO:0000313" key="2">
    <source>
        <dbReference type="Proteomes" id="UP000235584"/>
    </source>
</evidence>
<organism evidence="1 2">
    <name type="scientific">Bacteriovorax stolpii</name>
    <name type="common">Bdellovibrio stolpii</name>
    <dbReference type="NCBI Taxonomy" id="960"/>
    <lineage>
        <taxon>Bacteria</taxon>
        <taxon>Pseudomonadati</taxon>
        <taxon>Bdellovibrionota</taxon>
        <taxon>Bacteriovoracia</taxon>
        <taxon>Bacteriovoracales</taxon>
        <taxon>Bacteriovoracaceae</taxon>
        <taxon>Bacteriovorax</taxon>
    </lineage>
</organism>
<protein>
    <submittedName>
        <fullName evidence="1">Uncharacterized protein</fullName>
    </submittedName>
</protein>
<dbReference type="RefSeq" id="WP_102244222.1">
    <property type="nucleotide sequence ID" value="NZ_CP025704.1"/>
</dbReference>
<dbReference type="EMBL" id="CP025704">
    <property type="protein sequence ID" value="AUN98931.1"/>
    <property type="molecule type" value="Genomic_DNA"/>
</dbReference>
<dbReference type="AlphaFoldDB" id="A0A2K9NTT4"/>
<reference evidence="1 2" key="1">
    <citation type="submission" date="2018-01" db="EMBL/GenBank/DDBJ databases">
        <title>Complete genome sequence of Bacteriovorax stolpii DSM12778.</title>
        <authorList>
            <person name="Tang B."/>
            <person name="Chang J."/>
        </authorList>
    </citation>
    <scope>NUCLEOTIDE SEQUENCE [LARGE SCALE GENOMIC DNA]</scope>
    <source>
        <strain evidence="1 2">DSM 12778</strain>
    </source>
</reference>
<sequence>MKKSNITFLFSLFLLASGCAQLSESERIPASGATNIVSTPKSIGFIFLGKTKTLREEISSAKYVLGEDIERDRVLQKDWTPIGDFIVRPGTVLKLTKDTYMYTKAADIIRGVDKNSALFLKEGTKVRILQYNQSSLTATIAIIEVLD</sequence>
<keyword evidence="2" id="KW-1185">Reference proteome</keyword>
<proteinExistence type="predicted"/>
<dbReference type="KEGG" id="bsto:C0V70_12630"/>
<evidence type="ECO:0000313" key="1">
    <source>
        <dbReference type="EMBL" id="AUN98931.1"/>
    </source>
</evidence>
<dbReference type="Proteomes" id="UP000235584">
    <property type="component" value="Chromosome"/>
</dbReference>